<dbReference type="InterPro" id="IPR011333">
    <property type="entry name" value="SKP1/BTB/POZ_sf"/>
</dbReference>
<dbReference type="Pfam" id="PF01344">
    <property type="entry name" value="Kelch_1"/>
    <property type="match status" value="2"/>
</dbReference>
<dbReference type="InterPro" id="IPR000210">
    <property type="entry name" value="BTB/POZ_dom"/>
</dbReference>
<dbReference type="AlphaFoldDB" id="A0AAD9QYM0"/>
<dbReference type="InterPro" id="IPR017096">
    <property type="entry name" value="BTB-kelch_protein"/>
</dbReference>
<dbReference type="PANTHER" id="PTHR45632:SF30">
    <property type="entry name" value="BTB DOMAIN-CONTAINING PROTEIN"/>
    <property type="match status" value="1"/>
</dbReference>
<evidence type="ECO:0000259" key="3">
    <source>
        <dbReference type="PROSITE" id="PS50097"/>
    </source>
</evidence>
<dbReference type="InterPro" id="IPR006652">
    <property type="entry name" value="Kelch_1"/>
</dbReference>
<dbReference type="PIRSF" id="PIRSF037037">
    <property type="entry name" value="Kelch-like_protein_gigaxonin"/>
    <property type="match status" value="1"/>
</dbReference>
<evidence type="ECO:0000313" key="4">
    <source>
        <dbReference type="EMBL" id="KAK2569908.1"/>
    </source>
</evidence>
<dbReference type="SMART" id="SM00875">
    <property type="entry name" value="BACK"/>
    <property type="match status" value="1"/>
</dbReference>
<reference evidence="4" key="1">
    <citation type="journal article" date="2023" name="G3 (Bethesda)">
        <title>Whole genome assembly and annotation of the endangered Caribbean coral Acropora cervicornis.</title>
        <authorList>
            <person name="Selwyn J.D."/>
            <person name="Vollmer S.V."/>
        </authorList>
    </citation>
    <scope>NUCLEOTIDE SEQUENCE</scope>
    <source>
        <strain evidence="4">K2</strain>
    </source>
</reference>
<dbReference type="Gene3D" id="3.30.710.10">
    <property type="entry name" value="Potassium Channel Kv1.1, Chain A"/>
    <property type="match status" value="1"/>
</dbReference>
<dbReference type="PROSITE" id="PS50097">
    <property type="entry name" value="BTB"/>
    <property type="match status" value="1"/>
</dbReference>
<dbReference type="SMART" id="SM00225">
    <property type="entry name" value="BTB"/>
    <property type="match status" value="1"/>
</dbReference>
<protein>
    <submittedName>
        <fullName evidence="4">Kelch-like protein 17</fullName>
    </submittedName>
</protein>
<dbReference type="InterPro" id="IPR011705">
    <property type="entry name" value="BACK"/>
</dbReference>
<evidence type="ECO:0000256" key="2">
    <source>
        <dbReference type="ARBA" id="ARBA00022737"/>
    </source>
</evidence>
<name>A0AAD9QYM0_ACRCE</name>
<accession>A0AAD9QYM0</accession>
<dbReference type="Pfam" id="PF00651">
    <property type="entry name" value="BTB"/>
    <property type="match status" value="1"/>
</dbReference>
<reference evidence="4" key="2">
    <citation type="journal article" date="2023" name="Science">
        <title>Genomic signatures of disease resistance in endangered staghorn corals.</title>
        <authorList>
            <person name="Vollmer S.V."/>
            <person name="Selwyn J.D."/>
            <person name="Despard B.A."/>
            <person name="Roesel C.L."/>
        </authorList>
    </citation>
    <scope>NUCLEOTIDE SEQUENCE</scope>
    <source>
        <strain evidence="4">K2</strain>
    </source>
</reference>
<dbReference type="Proteomes" id="UP001249851">
    <property type="component" value="Unassembled WGS sequence"/>
</dbReference>
<dbReference type="FunFam" id="1.25.40.420:FF:000001">
    <property type="entry name" value="Kelch-like family member 12"/>
    <property type="match status" value="1"/>
</dbReference>
<evidence type="ECO:0000256" key="1">
    <source>
        <dbReference type="ARBA" id="ARBA00022441"/>
    </source>
</evidence>
<dbReference type="CDD" id="cd18186">
    <property type="entry name" value="BTB_POZ_ZBTB_KLHL-like"/>
    <property type="match status" value="1"/>
</dbReference>
<dbReference type="SUPFAM" id="SSF54695">
    <property type="entry name" value="POZ domain"/>
    <property type="match status" value="1"/>
</dbReference>
<dbReference type="Pfam" id="PF07707">
    <property type="entry name" value="BACK"/>
    <property type="match status" value="1"/>
</dbReference>
<comment type="caution">
    <text evidence="4">The sequence shown here is derived from an EMBL/GenBank/DDBJ whole genome shotgun (WGS) entry which is preliminary data.</text>
</comment>
<dbReference type="SUPFAM" id="SSF117281">
    <property type="entry name" value="Kelch motif"/>
    <property type="match status" value="1"/>
</dbReference>
<evidence type="ECO:0000313" key="5">
    <source>
        <dbReference type="Proteomes" id="UP001249851"/>
    </source>
</evidence>
<dbReference type="InterPro" id="IPR015915">
    <property type="entry name" value="Kelch-typ_b-propeller"/>
</dbReference>
<keyword evidence="2" id="KW-0677">Repeat</keyword>
<dbReference type="Gene3D" id="2.120.10.80">
    <property type="entry name" value="Kelch-type beta propeller"/>
    <property type="match status" value="1"/>
</dbReference>
<keyword evidence="1" id="KW-0880">Kelch repeat</keyword>
<keyword evidence="5" id="KW-1185">Reference proteome</keyword>
<gene>
    <name evidence="4" type="ORF">P5673_005766</name>
</gene>
<organism evidence="4 5">
    <name type="scientific">Acropora cervicornis</name>
    <name type="common">Staghorn coral</name>
    <dbReference type="NCBI Taxonomy" id="6130"/>
    <lineage>
        <taxon>Eukaryota</taxon>
        <taxon>Metazoa</taxon>
        <taxon>Cnidaria</taxon>
        <taxon>Anthozoa</taxon>
        <taxon>Hexacorallia</taxon>
        <taxon>Scleractinia</taxon>
        <taxon>Astrocoeniina</taxon>
        <taxon>Acroporidae</taxon>
        <taxon>Acropora</taxon>
    </lineage>
</organism>
<dbReference type="PANTHER" id="PTHR45632">
    <property type="entry name" value="LD33804P"/>
    <property type="match status" value="1"/>
</dbReference>
<sequence>MESLEPITQADRAPFCVEMLRRLNVQREQDYLCDVTIVAKEGNEFRAHRNVLSAASQVFEKVLQTEMKEKEERTVRFEEMSELILVKVLEFIYTGTVEIEDAQNAEDLIMAADYLLLVGLKTAAGRVMEREMTNSNCISTFYLAEKYRCEELQGKSRMFIYDNFVEVAKSEEFLCLECEKVESWISDDEICIEDEDDVFAIIQKWIGDEDSDRKAKFSELFAHLRLAYISREFLLDLMKDEQVKANPCCQKKVLDTLLSGEDEVIQSPRRRMKTHAIVFRGGKFTFCYLPEVDVWKPLAVGPSKIKHYKRKSIITFLNQWYIEHSSNQTERYDPEFDSWSVLNDFELSNNQVVVGRQRYRIYRSDEDEDEEDVMVDKYNMGSWKNVHSSGTRGSSNACILAVDNSIYVLGGGSGSAHVDRFDTLQNKWEELADMKIGKSSPFGVASQGKIFVADNYPSSCEVYSIDTNEWQLIASLNFRSFWRTMVCVNGTVYAVGGQNCIVESYDPTMNQWIEKTSIPKEMIPEEEQRSTFFKCCALKLSRKALRGI</sequence>
<proteinExistence type="predicted"/>
<dbReference type="Gene3D" id="1.25.40.420">
    <property type="match status" value="1"/>
</dbReference>
<feature type="domain" description="BTB" evidence="3">
    <location>
        <begin position="33"/>
        <end position="101"/>
    </location>
</feature>
<dbReference type="EMBL" id="JARQWQ010000009">
    <property type="protein sequence ID" value="KAK2569908.1"/>
    <property type="molecule type" value="Genomic_DNA"/>
</dbReference>